<reference evidence="9 10" key="1">
    <citation type="submission" date="2014-04" db="EMBL/GenBank/DDBJ databases">
        <authorList>
            <consortium name="DOE Joint Genome Institute"/>
            <person name="Kuo A."/>
            <person name="Girlanda M."/>
            <person name="Perotto S."/>
            <person name="Kohler A."/>
            <person name="Nagy L.G."/>
            <person name="Floudas D."/>
            <person name="Copeland A."/>
            <person name="Barry K.W."/>
            <person name="Cichocki N."/>
            <person name="Veneault-Fourrey C."/>
            <person name="LaButti K."/>
            <person name="Lindquist E.A."/>
            <person name="Lipzen A."/>
            <person name="Lundell T."/>
            <person name="Morin E."/>
            <person name="Murat C."/>
            <person name="Sun H."/>
            <person name="Tunlid A."/>
            <person name="Henrissat B."/>
            <person name="Grigoriev I.V."/>
            <person name="Hibbett D.S."/>
            <person name="Martin F."/>
            <person name="Nordberg H.P."/>
            <person name="Cantor M.N."/>
            <person name="Hua S.X."/>
        </authorList>
    </citation>
    <scope>NUCLEOTIDE SEQUENCE [LARGE SCALE GENOMIC DNA]</scope>
    <source>
        <strain evidence="9 10">MUT 4182</strain>
    </source>
</reference>
<evidence type="ECO:0000256" key="2">
    <source>
        <dbReference type="ARBA" id="ARBA00022525"/>
    </source>
</evidence>
<feature type="chain" id="PRO_5002166521" description="CFEM domain-containing protein" evidence="7">
    <location>
        <begin position="21"/>
        <end position="203"/>
    </location>
</feature>
<name>A0A0C3L555_9AGAM</name>
<dbReference type="InterPro" id="IPR008427">
    <property type="entry name" value="Extracellular_membr_CFEM_dom"/>
</dbReference>
<evidence type="ECO:0000256" key="3">
    <source>
        <dbReference type="ARBA" id="ARBA00022729"/>
    </source>
</evidence>
<feature type="transmembrane region" description="Helical" evidence="6">
    <location>
        <begin position="182"/>
        <end position="202"/>
    </location>
</feature>
<keyword evidence="4" id="KW-1015">Disulfide bond</keyword>
<evidence type="ECO:0000256" key="6">
    <source>
        <dbReference type="SAM" id="Phobius"/>
    </source>
</evidence>
<reference evidence="10" key="2">
    <citation type="submission" date="2015-01" db="EMBL/GenBank/DDBJ databases">
        <title>Evolutionary Origins and Diversification of the Mycorrhizal Mutualists.</title>
        <authorList>
            <consortium name="DOE Joint Genome Institute"/>
            <consortium name="Mycorrhizal Genomics Consortium"/>
            <person name="Kohler A."/>
            <person name="Kuo A."/>
            <person name="Nagy L.G."/>
            <person name="Floudas D."/>
            <person name="Copeland A."/>
            <person name="Barry K.W."/>
            <person name="Cichocki N."/>
            <person name="Veneault-Fourrey C."/>
            <person name="LaButti K."/>
            <person name="Lindquist E.A."/>
            <person name="Lipzen A."/>
            <person name="Lundell T."/>
            <person name="Morin E."/>
            <person name="Murat C."/>
            <person name="Riley R."/>
            <person name="Ohm R."/>
            <person name="Sun H."/>
            <person name="Tunlid A."/>
            <person name="Henrissat B."/>
            <person name="Grigoriev I.V."/>
            <person name="Hibbett D.S."/>
            <person name="Martin F."/>
        </authorList>
    </citation>
    <scope>NUCLEOTIDE SEQUENCE [LARGE SCALE GENOMIC DNA]</scope>
    <source>
        <strain evidence="10">MUT 4182</strain>
    </source>
</reference>
<keyword evidence="2" id="KW-0964">Secreted</keyword>
<feature type="region of interest" description="Disordered" evidence="5">
    <location>
        <begin position="20"/>
        <end position="44"/>
    </location>
</feature>
<evidence type="ECO:0000313" key="10">
    <source>
        <dbReference type="Proteomes" id="UP000054248"/>
    </source>
</evidence>
<evidence type="ECO:0000256" key="7">
    <source>
        <dbReference type="SAM" id="SignalP"/>
    </source>
</evidence>
<evidence type="ECO:0000256" key="5">
    <source>
        <dbReference type="SAM" id="MobiDB-lite"/>
    </source>
</evidence>
<keyword evidence="6" id="KW-0812">Transmembrane</keyword>
<evidence type="ECO:0000313" key="9">
    <source>
        <dbReference type="EMBL" id="KIO28878.1"/>
    </source>
</evidence>
<dbReference type="PROSITE" id="PS52012">
    <property type="entry name" value="CFEM"/>
    <property type="match status" value="1"/>
</dbReference>
<dbReference type="EMBL" id="KN822989">
    <property type="protein sequence ID" value="KIO28878.1"/>
    <property type="molecule type" value="Genomic_DNA"/>
</dbReference>
<dbReference type="AlphaFoldDB" id="A0A0C3L555"/>
<organism evidence="9 10">
    <name type="scientific">Tulasnella calospora MUT 4182</name>
    <dbReference type="NCBI Taxonomy" id="1051891"/>
    <lineage>
        <taxon>Eukaryota</taxon>
        <taxon>Fungi</taxon>
        <taxon>Dikarya</taxon>
        <taxon>Basidiomycota</taxon>
        <taxon>Agaricomycotina</taxon>
        <taxon>Agaricomycetes</taxon>
        <taxon>Cantharellales</taxon>
        <taxon>Tulasnellaceae</taxon>
        <taxon>Tulasnella</taxon>
    </lineage>
</organism>
<sequence>MRYTTVFVAALAIAAGRVAAQDDTTDPTATDSADGPDATDGPDDTGMPACAMACTETAATSSGCADPTDTTCLCTSDAFINAVTQCVITTCSAADQAAAASMADELCPTTDPTESISASASSAIASATSSIAAAASSAASSARASASSAVRSSASVVSHSASASASASAAGNAGTALKMPSVSFLALGATALGFVVGPLLLFA</sequence>
<keyword evidence="3 7" id="KW-0732">Signal</keyword>
<keyword evidence="6" id="KW-1133">Transmembrane helix</keyword>
<dbReference type="STRING" id="1051891.A0A0C3L555"/>
<keyword evidence="10" id="KW-1185">Reference proteome</keyword>
<proteinExistence type="predicted"/>
<dbReference type="OrthoDB" id="4505683at2759"/>
<dbReference type="SMART" id="SM00747">
    <property type="entry name" value="CFEM"/>
    <property type="match status" value="1"/>
</dbReference>
<feature type="signal peptide" evidence="7">
    <location>
        <begin position="1"/>
        <end position="20"/>
    </location>
</feature>
<evidence type="ECO:0000256" key="1">
    <source>
        <dbReference type="ARBA" id="ARBA00004613"/>
    </source>
</evidence>
<dbReference type="HOGENOM" id="CLU_1349776_0_0_1"/>
<keyword evidence="6" id="KW-0472">Membrane</keyword>
<dbReference type="Proteomes" id="UP000054248">
    <property type="component" value="Unassembled WGS sequence"/>
</dbReference>
<accession>A0A0C3L555</accession>
<dbReference type="GO" id="GO:0005576">
    <property type="term" value="C:extracellular region"/>
    <property type="evidence" value="ECO:0007669"/>
    <property type="project" value="UniProtKB-SubCell"/>
</dbReference>
<feature type="compositionally biased region" description="Low complexity" evidence="5">
    <location>
        <begin position="26"/>
        <end position="44"/>
    </location>
</feature>
<dbReference type="Pfam" id="PF05730">
    <property type="entry name" value="CFEM"/>
    <property type="match status" value="1"/>
</dbReference>
<protein>
    <recommendedName>
        <fullName evidence="8">CFEM domain-containing protein</fullName>
    </recommendedName>
</protein>
<feature type="domain" description="CFEM" evidence="8">
    <location>
        <begin position="21"/>
        <end position="134"/>
    </location>
</feature>
<gene>
    <name evidence="9" type="ORF">M407DRAFT_242817</name>
</gene>
<evidence type="ECO:0000259" key="8">
    <source>
        <dbReference type="PROSITE" id="PS52012"/>
    </source>
</evidence>
<evidence type="ECO:0000256" key="4">
    <source>
        <dbReference type="ARBA" id="ARBA00023157"/>
    </source>
</evidence>
<comment type="subcellular location">
    <subcellularLocation>
        <location evidence="1">Secreted</location>
    </subcellularLocation>
</comment>